<dbReference type="EMBL" id="KN880670">
    <property type="protein sequence ID" value="KIY63828.1"/>
    <property type="molecule type" value="Genomic_DNA"/>
</dbReference>
<protein>
    <submittedName>
        <fullName evidence="1">Uncharacterized protein</fullName>
    </submittedName>
</protein>
<dbReference type="OrthoDB" id="2634326at2759"/>
<evidence type="ECO:0000313" key="2">
    <source>
        <dbReference type="Proteomes" id="UP000054007"/>
    </source>
</evidence>
<reference evidence="1 2" key="1">
    <citation type="journal article" date="2015" name="Fungal Genet. Biol.">
        <title>Evolution of novel wood decay mechanisms in Agaricales revealed by the genome sequences of Fistulina hepatica and Cylindrobasidium torrendii.</title>
        <authorList>
            <person name="Floudas D."/>
            <person name="Held B.W."/>
            <person name="Riley R."/>
            <person name="Nagy L.G."/>
            <person name="Koehler G."/>
            <person name="Ransdell A.S."/>
            <person name="Younus H."/>
            <person name="Chow J."/>
            <person name="Chiniquy J."/>
            <person name="Lipzen A."/>
            <person name="Tritt A."/>
            <person name="Sun H."/>
            <person name="Haridas S."/>
            <person name="LaButti K."/>
            <person name="Ohm R.A."/>
            <person name="Kues U."/>
            <person name="Blanchette R.A."/>
            <person name="Grigoriev I.V."/>
            <person name="Minto R.E."/>
            <person name="Hibbett D.S."/>
        </authorList>
    </citation>
    <scope>NUCLEOTIDE SEQUENCE [LARGE SCALE GENOMIC DNA]</scope>
    <source>
        <strain evidence="1 2">FP15055 ss-10</strain>
    </source>
</reference>
<name>A0A0D7AZN7_9AGAR</name>
<evidence type="ECO:0000313" key="1">
    <source>
        <dbReference type="EMBL" id="KIY63828.1"/>
    </source>
</evidence>
<keyword evidence="2" id="KW-1185">Reference proteome</keyword>
<gene>
    <name evidence="1" type="ORF">CYLTODRAFT_470429</name>
</gene>
<proteinExistence type="predicted"/>
<sequence>MDRLGFDVLSEILCNSLLDARKASGVCRGWRGVCGPSLFKHLVIKSAHIVETAEAFLNHPELLSQTRDVSFVAIEGLSPDDVRMAVNAVQKILPQDTLERFTLRSHAYFIDCVIPPCVVSAMLHKKWKQIHFYDVKWPEKITGIRQTVRALSAEALWLEPFIELDRDTSRAGLTHVVSRLLAKADCLTLIDINTSLTFPSNRDRLSLLVGRSVRHLSIVTTCCFNYEEHFDPVDWTGFDLRNMHNLTSLWVVAGSDDLSVIRDVVRLGIPQSLASIHFELHPHGNDLDRVQLLQQAVSSHAGLQSVVFNVCLCGVAEEPLDHDDNAGLPSISQDAYRRIARQEELWRQKGASFSFVRTECTIQGLVQAGMGRWVHGQDSCMVLWALSNSKLFPFITISAKLGPQDSLTFAFLCSFPGRSIGSVLVTHIGFTSQSMSRRFNCPICLSLHREAFLDWWMGSAVWFLWRRTYATAYVGQTAATDALCAQEFKTVGINLVTTSPNMTVATSPQYGWCPIEMDTALRYGKYDPIFHPQLWRSRVPHYATIPWPSEATNISPVLWEVFTVDDFENHDQGGTLRALQLVVLRADRKQSVKEAWMQARARFRDFEDEWALGRSQILPFNDLKARGLRSTSRVIWETLETPIEVEQAIARVTTLQRALLELHGRLTWLQLQPALHNPPALPSPVRLDLMGAVVGKLEIADRFYRAGIPVWLVRDQSAMPVGWKEAAGMVFGPDDDAFRNRRETSAAGQSIWAGERDSWRPMLCVCGAGDLRRYAAMKRYLQRMCASSDWAWPKLQEWPDWVHDEYQDAVQDDELDIPDDTAATLLFLKALRPPGATLQCATSNQDQPTEEDWADFEAPLTGDHSPASGPSRSIPARVAASGSALPMSKTGLWPSRSGATGASAKFYDMPPPMPRILTGWREAAARAATGFVDNARVPENVDAKYTLPPPEFIATLSDAAVRVYLKWRPLLLLRLGLPLDKVPSLRSRAWRMVMGKGEMSKPSEKNKRGMTNWRQAESALQEAVAHFSHIEDVQMNRLEEAEPQWCGRWVMHNLSPEMRTEIAWECCEANFRFEVLRLDSYRYRLVDSLDFSCRGPAEDEYGESELDANSWDERRNKIFGIFPHWRSKCVAELSDGSDGFASTDSKVRGGAYLALWELMQTWTRGRVPPLIGSLSAVEDLKVHLHIAHESGSDLEDSVVAVAGEHVAFDVFANAGADPRGLQIGYRDTKSQRRRSPSWLQAPWRSRRWYSDAGQTLIPHPLREAVVGAASRIAFEFGRNFFKNSEGRGTVDRCATGDDDASSHKRIGFVILLLRPRTRLALGLLRLIPEAIADGHLYWRRAPAASTSKSKSKLHGLLLTRDWVGDDSFDTQYGGCTWDIRASLTSTKKNRTEWRPDGLWSREERQGSFVETKAIVAEERIRVLDWWTPGRRDTEGVEQGAKRDSQRTSSSSVWSFVHEFFVKEIRECSASCSLFWYLLNARARDHPSATAMFDDLEPHFEGRFSGRSWSSSHVVACILPFSTHADGLTTEACLTEMVATGPSSSTTRRMCAARQHTIIRMGVLSMSLGEDAPTGVLEPMSWIPKVRWQMQTGGWERSKRLR</sequence>
<dbReference type="Proteomes" id="UP000054007">
    <property type="component" value="Unassembled WGS sequence"/>
</dbReference>
<accession>A0A0D7AZN7</accession>
<organism evidence="1 2">
    <name type="scientific">Cylindrobasidium torrendii FP15055 ss-10</name>
    <dbReference type="NCBI Taxonomy" id="1314674"/>
    <lineage>
        <taxon>Eukaryota</taxon>
        <taxon>Fungi</taxon>
        <taxon>Dikarya</taxon>
        <taxon>Basidiomycota</taxon>
        <taxon>Agaricomycotina</taxon>
        <taxon>Agaricomycetes</taxon>
        <taxon>Agaricomycetidae</taxon>
        <taxon>Agaricales</taxon>
        <taxon>Marasmiineae</taxon>
        <taxon>Physalacriaceae</taxon>
        <taxon>Cylindrobasidium</taxon>
    </lineage>
</organism>